<feature type="domain" description="CzcB-like C-terminal circularly permuted SH3-like" evidence="4">
    <location>
        <begin position="406"/>
        <end position="458"/>
    </location>
</feature>
<sequence length="463" mass="51726">MLKKFMAKKFVKLGLGLIVLSAIGYGSYTYKIKSTKLSAEEPVFKEQKVIKGDIALDFSADGEVNLSVTNLDFEIGGKLKEVLVKQDQEIKKGQIVAKLDDTDYINKLKSAQVSYDQTVIKLEQTKQNYELQIISEKQKLDDLKSQLDKVNSDYQLQIISEKQKLDDLKVQFDKISSEYLPMKDMEDYYSKQEIEQKKLSYENAKSAYEAQLEKYDITEKQLKANCEDAKADYEVQLQRYNILLKDSNDVEAAKASVRNSEISLNMAKDDLNKTILTSPTDGKILYVSYKEGESVPTSAQSNTATANTDHFILVTDLGKAQVISAVSEEDLSNVSIGQDTEVVFDALDNKIFTGKVISIDPLPKRDNTGIVTYDVTIELNEASKDVKIGMNCSISFVLKQKKDVLVIPNSAVTMVEGKQSVQVKDKEGNIVTKTVVTGLTDGKNTEVMDGLKEGETLIIQEKK</sequence>
<name>A0ABT4CQL8_9CLOT</name>
<dbReference type="InterPro" id="IPR058649">
    <property type="entry name" value="CzcB_C"/>
</dbReference>
<keyword evidence="2 3" id="KW-0175">Coiled coil</keyword>
<evidence type="ECO:0000259" key="5">
    <source>
        <dbReference type="Pfam" id="PF25990"/>
    </source>
</evidence>
<evidence type="ECO:0000259" key="4">
    <source>
        <dbReference type="Pfam" id="PF25975"/>
    </source>
</evidence>
<feature type="coiled-coil region" evidence="3">
    <location>
        <begin position="119"/>
        <end position="153"/>
    </location>
</feature>
<dbReference type="Gene3D" id="2.40.420.20">
    <property type="match status" value="1"/>
</dbReference>
<feature type="coiled-coil region" evidence="3">
    <location>
        <begin position="191"/>
        <end position="239"/>
    </location>
</feature>
<dbReference type="Gene3D" id="2.40.30.170">
    <property type="match status" value="1"/>
</dbReference>
<gene>
    <name evidence="6" type="ORF">OXH55_11900</name>
</gene>
<dbReference type="Proteomes" id="UP001079657">
    <property type="component" value="Unassembled WGS sequence"/>
</dbReference>
<comment type="caution">
    <text evidence="6">The sequence shown here is derived from an EMBL/GenBank/DDBJ whole genome shotgun (WGS) entry which is preliminary data.</text>
</comment>
<proteinExistence type="predicted"/>
<dbReference type="Pfam" id="PF25975">
    <property type="entry name" value="CzcB_C"/>
    <property type="match status" value="1"/>
</dbReference>
<evidence type="ECO:0000313" key="7">
    <source>
        <dbReference type="Proteomes" id="UP001079657"/>
    </source>
</evidence>
<dbReference type="Pfam" id="PF25990">
    <property type="entry name" value="Beta-barrel_YknX"/>
    <property type="match status" value="1"/>
</dbReference>
<dbReference type="PRINTS" id="PR01490">
    <property type="entry name" value="RTXTOXIND"/>
</dbReference>
<evidence type="ECO:0000313" key="6">
    <source>
        <dbReference type="EMBL" id="MCY6371342.1"/>
    </source>
</evidence>
<dbReference type="Gene3D" id="2.40.50.100">
    <property type="match status" value="1"/>
</dbReference>
<evidence type="ECO:0000256" key="1">
    <source>
        <dbReference type="ARBA" id="ARBA00004196"/>
    </source>
</evidence>
<evidence type="ECO:0000256" key="3">
    <source>
        <dbReference type="SAM" id="Coils"/>
    </source>
</evidence>
<dbReference type="EMBL" id="JAPQES010000004">
    <property type="protein sequence ID" value="MCY6371342.1"/>
    <property type="molecule type" value="Genomic_DNA"/>
</dbReference>
<dbReference type="InterPro" id="IPR058636">
    <property type="entry name" value="Beta-barrel_YknX"/>
</dbReference>
<evidence type="ECO:0000256" key="2">
    <source>
        <dbReference type="ARBA" id="ARBA00023054"/>
    </source>
</evidence>
<dbReference type="InterPro" id="IPR050465">
    <property type="entry name" value="UPF0194_transport"/>
</dbReference>
<comment type="subcellular location">
    <subcellularLocation>
        <location evidence="1">Cell envelope</location>
    </subcellularLocation>
</comment>
<feature type="domain" description="YknX-like beta-barrel" evidence="5">
    <location>
        <begin position="321"/>
        <end position="394"/>
    </location>
</feature>
<protein>
    <submittedName>
        <fullName evidence="6">Biotin/lipoyl-binding protein</fullName>
    </submittedName>
</protein>
<dbReference type="PANTHER" id="PTHR32347">
    <property type="entry name" value="EFFLUX SYSTEM COMPONENT YKNX-RELATED"/>
    <property type="match status" value="1"/>
</dbReference>
<accession>A0ABT4CQL8</accession>
<keyword evidence="7" id="KW-1185">Reference proteome</keyword>
<dbReference type="PANTHER" id="PTHR32347:SF14">
    <property type="entry name" value="EFFLUX SYSTEM COMPONENT YKNX-RELATED"/>
    <property type="match status" value="1"/>
</dbReference>
<dbReference type="SUPFAM" id="SSF111369">
    <property type="entry name" value="HlyD-like secretion proteins"/>
    <property type="match status" value="2"/>
</dbReference>
<organism evidence="6 7">
    <name type="scientific">Clostridium ganghwense</name>
    <dbReference type="NCBI Taxonomy" id="312089"/>
    <lineage>
        <taxon>Bacteria</taxon>
        <taxon>Bacillati</taxon>
        <taxon>Bacillota</taxon>
        <taxon>Clostridia</taxon>
        <taxon>Eubacteriales</taxon>
        <taxon>Clostridiaceae</taxon>
        <taxon>Clostridium</taxon>
    </lineage>
</organism>
<reference evidence="6" key="1">
    <citation type="submission" date="2022-12" db="EMBL/GenBank/DDBJ databases">
        <authorList>
            <person name="Wang J."/>
        </authorList>
    </citation>
    <scope>NUCLEOTIDE SEQUENCE</scope>
    <source>
        <strain evidence="6">HY-42-06</strain>
    </source>
</reference>